<sequence>AHLSLFPIYRLSHPFSPATHHRRRRERHAAFVTLAPVLPSAVLITEPLGAESYSVQLSARVLLCPLHSPPLLLSLSAEKDR</sequence>
<evidence type="ECO:0000313" key="2">
    <source>
        <dbReference type="Proteomes" id="UP000015105"/>
    </source>
</evidence>
<reference evidence="2" key="2">
    <citation type="journal article" date="2017" name="Nat. Plants">
        <title>The Aegilops tauschii genome reveals multiple impacts of transposons.</title>
        <authorList>
            <person name="Zhao G."/>
            <person name="Zou C."/>
            <person name="Li K."/>
            <person name="Wang K."/>
            <person name="Li T."/>
            <person name="Gao L."/>
            <person name="Zhang X."/>
            <person name="Wang H."/>
            <person name="Yang Z."/>
            <person name="Liu X."/>
            <person name="Jiang W."/>
            <person name="Mao L."/>
            <person name="Kong X."/>
            <person name="Jiao Y."/>
            <person name="Jia J."/>
        </authorList>
    </citation>
    <scope>NUCLEOTIDE SEQUENCE [LARGE SCALE GENOMIC DNA]</scope>
    <source>
        <strain evidence="2">cv. AL8/78</strain>
    </source>
</reference>
<dbReference type="EnsemblPlants" id="AET3Gv20912500.9">
    <property type="protein sequence ID" value="AET3Gv20912500.9"/>
    <property type="gene ID" value="AET3Gv20912500"/>
</dbReference>
<proteinExistence type="predicted"/>
<evidence type="ECO:0000313" key="1">
    <source>
        <dbReference type="EnsemblPlants" id="AET3Gv20912500.9"/>
    </source>
</evidence>
<accession>A0A453G7N3</accession>
<reference evidence="1" key="5">
    <citation type="journal article" date="2021" name="G3 (Bethesda)">
        <title>Aegilops tauschii genome assembly Aet v5.0 features greater sequence contiguity and improved annotation.</title>
        <authorList>
            <person name="Wang L."/>
            <person name="Zhu T."/>
            <person name="Rodriguez J.C."/>
            <person name="Deal K.R."/>
            <person name="Dubcovsky J."/>
            <person name="McGuire P.E."/>
            <person name="Lux T."/>
            <person name="Spannagl M."/>
            <person name="Mayer K.F.X."/>
            <person name="Baldrich P."/>
            <person name="Meyers B.C."/>
            <person name="Huo N."/>
            <person name="Gu Y.Q."/>
            <person name="Zhou H."/>
            <person name="Devos K.M."/>
            <person name="Bennetzen J.L."/>
            <person name="Unver T."/>
            <person name="Budak H."/>
            <person name="Gulick P.J."/>
            <person name="Galiba G."/>
            <person name="Kalapos B."/>
            <person name="Nelson D.R."/>
            <person name="Li P."/>
            <person name="You F.M."/>
            <person name="Luo M.C."/>
            <person name="Dvorak J."/>
        </authorList>
    </citation>
    <scope>NUCLEOTIDE SEQUENCE [LARGE SCALE GENOMIC DNA]</scope>
    <source>
        <strain evidence="1">cv. AL8/78</strain>
    </source>
</reference>
<dbReference type="Gramene" id="AET3Gv20912500.9">
    <property type="protein sequence ID" value="AET3Gv20912500.9"/>
    <property type="gene ID" value="AET3Gv20912500"/>
</dbReference>
<reference evidence="2" key="1">
    <citation type="journal article" date="2014" name="Science">
        <title>Ancient hybridizations among the ancestral genomes of bread wheat.</title>
        <authorList>
            <consortium name="International Wheat Genome Sequencing Consortium,"/>
            <person name="Marcussen T."/>
            <person name="Sandve S.R."/>
            <person name="Heier L."/>
            <person name="Spannagl M."/>
            <person name="Pfeifer M."/>
            <person name="Jakobsen K.S."/>
            <person name="Wulff B.B."/>
            <person name="Steuernagel B."/>
            <person name="Mayer K.F."/>
            <person name="Olsen O.A."/>
        </authorList>
    </citation>
    <scope>NUCLEOTIDE SEQUENCE [LARGE SCALE GENOMIC DNA]</scope>
    <source>
        <strain evidence="2">cv. AL8/78</strain>
    </source>
</reference>
<dbReference type="AlphaFoldDB" id="A0A453G7N3"/>
<reference evidence="1" key="3">
    <citation type="journal article" date="2017" name="Nature">
        <title>Genome sequence of the progenitor of the wheat D genome Aegilops tauschii.</title>
        <authorList>
            <person name="Luo M.C."/>
            <person name="Gu Y.Q."/>
            <person name="Puiu D."/>
            <person name="Wang H."/>
            <person name="Twardziok S.O."/>
            <person name="Deal K.R."/>
            <person name="Huo N."/>
            <person name="Zhu T."/>
            <person name="Wang L."/>
            <person name="Wang Y."/>
            <person name="McGuire P.E."/>
            <person name="Liu S."/>
            <person name="Long H."/>
            <person name="Ramasamy R.K."/>
            <person name="Rodriguez J.C."/>
            <person name="Van S.L."/>
            <person name="Yuan L."/>
            <person name="Wang Z."/>
            <person name="Xia Z."/>
            <person name="Xiao L."/>
            <person name="Anderson O.D."/>
            <person name="Ouyang S."/>
            <person name="Liang Y."/>
            <person name="Zimin A.V."/>
            <person name="Pertea G."/>
            <person name="Qi P."/>
            <person name="Bennetzen J.L."/>
            <person name="Dai X."/>
            <person name="Dawson M.W."/>
            <person name="Muller H.G."/>
            <person name="Kugler K."/>
            <person name="Rivarola-Duarte L."/>
            <person name="Spannagl M."/>
            <person name="Mayer K.F.X."/>
            <person name="Lu F.H."/>
            <person name="Bevan M.W."/>
            <person name="Leroy P."/>
            <person name="Li P."/>
            <person name="You F.M."/>
            <person name="Sun Q."/>
            <person name="Liu Z."/>
            <person name="Lyons E."/>
            <person name="Wicker T."/>
            <person name="Salzberg S.L."/>
            <person name="Devos K.M."/>
            <person name="Dvorak J."/>
        </authorList>
    </citation>
    <scope>NUCLEOTIDE SEQUENCE [LARGE SCALE GENOMIC DNA]</scope>
    <source>
        <strain evidence="1">cv. AL8/78</strain>
    </source>
</reference>
<dbReference type="Proteomes" id="UP000015105">
    <property type="component" value="Chromosome 3D"/>
</dbReference>
<reference evidence="1" key="4">
    <citation type="submission" date="2019-03" db="UniProtKB">
        <authorList>
            <consortium name="EnsemblPlants"/>
        </authorList>
    </citation>
    <scope>IDENTIFICATION</scope>
</reference>
<protein>
    <submittedName>
        <fullName evidence="1">Uncharacterized protein</fullName>
    </submittedName>
</protein>
<organism evidence="1 2">
    <name type="scientific">Aegilops tauschii subsp. strangulata</name>
    <name type="common">Goatgrass</name>
    <dbReference type="NCBI Taxonomy" id="200361"/>
    <lineage>
        <taxon>Eukaryota</taxon>
        <taxon>Viridiplantae</taxon>
        <taxon>Streptophyta</taxon>
        <taxon>Embryophyta</taxon>
        <taxon>Tracheophyta</taxon>
        <taxon>Spermatophyta</taxon>
        <taxon>Magnoliopsida</taxon>
        <taxon>Liliopsida</taxon>
        <taxon>Poales</taxon>
        <taxon>Poaceae</taxon>
        <taxon>BOP clade</taxon>
        <taxon>Pooideae</taxon>
        <taxon>Triticodae</taxon>
        <taxon>Triticeae</taxon>
        <taxon>Triticinae</taxon>
        <taxon>Aegilops</taxon>
    </lineage>
</organism>
<keyword evidence="2" id="KW-1185">Reference proteome</keyword>
<name>A0A453G7N3_AEGTS</name>